<dbReference type="Gene3D" id="2.40.50.140">
    <property type="entry name" value="Nucleic acid-binding proteins"/>
    <property type="match status" value="1"/>
</dbReference>
<sequence>MESLNPSEFCRASSSFIQCVLSQNEAHEAFGALQEMIDNNTSSAALEREHGSYQLKTILQKNLELNDPNHFPGPMAVQISRTSLEKLRNNEYYITEKSDGIRAMMMMLCSKNFPRWVYDDDHTDQFNLLENCAIECTYHHAKQGAKEDVVLQLTILANTNFLYNRRTNTVQLLNTNTNTRRTLKRLSGWCFSFFFDRNFEFYLCLEEIVFPTKSTISGKVVKMADVKYQDLVILDGEIVYNIQEKRYNYSIYDVISFVKEYIHKETNTAVDKIVSLRKESMTTRYKEITSGVTDPHYYYYQKVLRKPTPKSLKLIRKHFYDKTELMTVLNCIKEDPKTGEYIYKGYNKNDGLIFTPKSGELSAFKPGSNDYLMKWKWPNKLTCDFLVCPVNNSPIVENARNSADNCFYFYFQFKRKLTLFSVCQVKKISESLVARFKGLEANEALIAECGYDLPNYGGWYFLLIREDKNTPNAFKTVANTLENMLENVTVDDLQYYLLPSDSYDSKKYKRILDSREQFLREYEAKVVELKAFAYFKLAHHQGSLSLQYCIADDGVSWNFHCYVGDSKVNLDHVRNSHNQVVETYFNPMDGKYVVTRTVTVAQDELVKVCSGSKLLDKLLLMEKARNLADAHFAKSSPHTSRSSPAHSSSTSSQQQKRSIQETDANGSHALPSSTGQNGEPSMKKVKQ</sequence>
<dbReference type="PANTHER" id="PTHR10367">
    <property type="entry name" value="MRNA-CAPPING ENZYME"/>
    <property type="match status" value="1"/>
</dbReference>
<evidence type="ECO:0000256" key="1">
    <source>
        <dbReference type="ARBA" id="ARBA00004123"/>
    </source>
</evidence>
<evidence type="ECO:0000256" key="5">
    <source>
        <dbReference type="ARBA" id="ARBA00022695"/>
    </source>
</evidence>
<evidence type="ECO:0000259" key="13">
    <source>
        <dbReference type="Pfam" id="PF03919"/>
    </source>
</evidence>
<evidence type="ECO:0000256" key="7">
    <source>
        <dbReference type="ARBA" id="ARBA00023042"/>
    </source>
</evidence>
<gene>
    <name evidence="14" type="ORF">C9374_013029</name>
</gene>
<evidence type="ECO:0000313" key="15">
    <source>
        <dbReference type="Proteomes" id="UP000816034"/>
    </source>
</evidence>
<keyword evidence="9" id="KW-0539">Nucleus</keyword>
<accession>A0AA88KHI9</accession>
<feature type="compositionally biased region" description="Low complexity" evidence="11">
    <location>
        <begin position="633"/>
        <end position="657"/>
    </location>
</feature>
<dbReference type="InterPro" id="IPR001339">
    <property type="entry name" value="mRNA_cap_enzyme_adenylation"/>
</dbReference>
<dbReference type="SUPFAM" id="SSF50249">
    <property type="entry name" value="Nucleic acid-binding proteins"/>
    <property type="match status" value="1"/>
</dbReference>
<dbReference type="PANTHER" id="PTHR10367:SF17">
    <property type="entry name" value="MRNA-CAPPING ENZYME"/>
    <property type="match status" value="1"/>
</dbReference>
<dbReference type="EMBL" id="PYSW02000064">
    <property type="protein sequence ID" value="KAG2372907.1"/>
    <property type="molecule type" value="Genomic_DNA"/>
</dbReference>
<evidence type="ECO:0000256" key="2">
    <source>
        <dbReference type="ARBA" id="ARBA00012475"/>
    </source>
</evidence>
<evidence type="ECO:0000256" key="8">
    <source>
        <dbReference type="ARBA" id="ARBA00023134"/>
    </source>
</evidence>
<keyword evidence="7" id="KW-0506">mRNA capping</keyword>
<evidence type="ECO:0000259" key="12">
    <source>
        <dbReference type="Pfam" id="PF01331"/>
    </source>
</evidence>
<dbReference type="Pfam" id="PF01331">
    <property type="entry name" value="mRNA_cap_enzyme"/>
    <property type="match status" value="2"/>
</dbReference>
<keyword evidence="6" id="KW-0547">Nucleotide-binding</keyword>
<dbReference type="GO" id="GO:0004484">
    <property type="term" value="F:mRNA guanylyltransferase activity"/>
    <property type="evidence" value="ECO:0007669"/>
    <property type="project" value="UniProtKB-EC"/>
</dbReference>
<dbReference type="Pfam" id="PF03919">
    <property type="entry name" value="mRNA_cap_C"/>
    <property type="match status" value="1"/>
</dbReference>
<dbReference type="CDD" id="cd07895">
    <property type="entry name" value="Adenylation_mRNA_capping"/>
    <property type="match status" value="1"/>
</dbReference>
<evidence type="ECO:0000256" key="4">
    <source>
        <dbReference type="ARBA" id="ARBA00022679"/>
    </source>
</evidence>
<evidence type="ECO:0000256" key="3">
    <source>
        <dbReference type="ARBA" id="ARBA00022664"/>
    </source>
</evidence>
<dbReference type="InterPro" id="IPR012340">
    <property type="entry name" value="NA-bd_OB-fold"/>
</dbReference>
<dbReference type="GO" id="GO:0005524">
    <property type="term" value="F:ATP binding"/>
    <property type="evidence" value="ECO:0007669"/>
    <property type="project" value="InterPro"/>
</dbReference>
<feature type="domain" description="mRNA capping enzyme adenylation" evidence="12">
    <location>
        <begin position="77"/>
        <end position="139"/>
    </location>
</feature>
<comment type="catalytic activity">
    <reaction evidence="10">
        <text>a 5'-end diphospho-ribonucleoside in mRNA + GTP + H(+) = a 5'-end (5'-triphosphoguanosine)-ribonucleoside in mRNA + diphosphate</text>
        <dbReference type="Rhea" id="RHEA:67012"/>
        <dbReference type="Rhea" id="RHEA-COMP:17165"/>
        <dbReference type="Rhea" id="RHEA-COMP:17166"/>
        <dbReference type="ChEBI" id="CHEBI:15378"/>
        <dbReference type="ChEBI" id="CHEBI:33019"/>
        <dbReference type="ChEBI" id="CHEBI:37565"/>
        <dbReference type="ChEBI" id="CHEBI:167616"/>
        <dbReference type="ChEBI" id="CHEBI:167617"/>
        <dbReference type="EC" id="2.7.7.50"/>
    </reaction>
    <physiologicalReaction direction="left-to-right" evidence="10">
        <dbReference type="Rhea" id="RHEA:67013"/>
    </physiologicalReaction>
</comment>
<feature type="region of interest" description="Disordered" evidence="11">
    <location>
        <begin position="631"/>
        <end position="687"/>
    </location>
</feature>
<evidence type="ECO:0000256" key="6">
    <source>
        <dbReference type="ARBA" id="ARBA00022741"/>
    </source>
</evidence>
<dbReference type="GO" id="GO:0005525">
    <property type="term" value="F:GTP binding"/>
    <property type="evidence" value="ECO:0007669"/>
    <property type="project" value="UniProtKB-KW"/>
</dbReference>
<dbReference type="Proteomes" id="UP000816034">
    <property type="component" value="Unassembled WGS sequence"/>
</dbReference>
<comment type="caution">
    <text evidence="14">The sequence shown here is derived from an EMBL/GenBank/DDBJ whole genome shotgun (WGS) entry which is preliminary data.</text>
</comment>
<evidence type="ECO:0000256" key="11">
    <source>
        <dbReference type="SAM" id="MobiDB-lite"/>
    </source>
</evidence>
<keyword evidence="3" id="KW-0507">mRNA processing</keyword>
<dbReference type="InterPro" id="IPR051029">
    <property type="entry name" value="mRNA_Capping_Enz/RNA_Phosphat"/>
</dbReference>
<dbReference type="EC" id="2.7.7.50" evidence="2"/>
<reference evidence="14 15" key="1">
    <citation type="journal article" date="2018" name="BMC Genomics">
        <title>The genome of Naegleria lovaniensis, the basis for a comparative approach to unravel pathogenicity factors of the human pathogenic amoeba N. fowleri.</title>
        <authorList>
            <person name="Liechti N."/>
            <person name="Schurch N."/>
            <person name="Bruggmann R."/>
            <person name="Wittwer M."/>
        </authorList>
    </citation>
    <scope>NUCLEOTIDE SEQUENCE [LARGE SCALE GENOMIC DNA]</scope>
    <source>
        <strain evidence="14 15">ATCC 30569</strain>
    </source>
</reference>
<dbReference type="RefSeq" id="XP_044542081.1">
    <property type="nucleotide sequence ID" value="XM_044688861.1"/>
</dbReference>
<name>A0AA88KHI9_NAELO</name>
<dbReference type="SUPFAM" id="SSF56091">
    <property type="entry name" value="DNA ligase/mRNA capping enzyme, catalytic domain"/>
    <property type="match status" value="2"/>
</dbReference>
<feature type="compositionally biased region" description="Polar residues" evidence="11">
    <location>
        <begin position="661"/>
        <end position="679"/>
    </location>
</feature>
<feature type="domain" description="mRNA capping enzyme C-terminal" evidence="13">
    <location>
        <begin position="440"/>
        <end position="493"/>
    </location>
</feature>
<dbReference type="Gene3D" id="3.30.470.30">
    <property type="entry name" value="DNA ligase/mRNA capping enzyme"/>
    <property type="match status" value="1"/>
</dbReference>
<keyword evidence="15" id="KW-1185">Reference proteome</keyword>
<dbReference type="GO" id="GO:0006370">
    <property type="term" value="P:7-methylguanosine mRNA capping"/>
    <property type="evidence" value="ECO:0007669"/>
    <property type="project" value="UniProtKB-KW"/>
</dbReference>
<proteinExistence type="predicted"/>
<keyword evidence="4" id="KW-0808">Transferase</keyword>
<keyword evidence="8" id="KW-0342">GTP-binding</keyword>
<keyword evidence="5" id="KW-0548">Nucleotidyltransferase</keyword>
<evidence type="ECO:0000256" key="10">
    <source>
        <dbReference type="ARBA" id="ARBA00044624"/>
    </source>
</evidence>
<feature type="domain" description="mRNA capping enzyme adenylation" evidence="12">
    <location>
        <begin position="193"/>
        <end position="376"/>
    </location>
</feature>
<evidence type="ECO:0000256" key="9">
    <source>
        <dbReference type="ARBA" id="ARBA00023242"/>
    </source>
</evidence>
<dbReference type="InterPro" id="IPR013846">
    <property type="entry name" value="mRNA_cap_enzyme_C"/>
</dbReference>
<dbReference type="GeneID" id="68105482"/>
<dbReference type="GO" id="GO:0005634">
    <property type="term" value="C:nucleus"/>
    <property type="evidence" value="ECO:0007669"/>
    <property type="project" value="UniProtKB-SubCell"/>
</dbReference>
<organism evidence="14 15">
    <name type="scientific">Naegleria lovaniensis</name>
    <name type="common">Amoeba</name>
    <dbReference type="NCBI Taxonomy" id="51637"/>
    <lineage>
        <taxon>Eukaryota</taxon>
        <taxon>Discoba</taxon>
        <taxon>Heterolobosea</taxon>
        <taxon>Tetramitia</taxon>
        <taxon>Eutetramitia</taxon>
        <taxon>Vahlkampfiidae</taxon>
        <taxon>Naegleria</taxon>
    </lineage>
</organism>
<evidence type="ECO:0000313" key="14">
    <source>
        <dbReference type="EMBL" id="KAG2372907.1"/>
    </source>
</evidence>
<dbReference type="AlphaFoldDB" id="A0AA88KHI9"/>
<protein>
    <recommendedName>
        <fullName evidence="2">mRNA guanylyltransferase</fullName>
        <ecNumber evidence="2">2.7.7.50</ecNumber>
    </recommendedName>
</protein>
<comment type="subcellular location">
    <subcellularLocation>
        <location evidence="1">Nucleus</location>
    </subcellularLocation>
</comment>